<reference evidence="3" key="2">
    <citation type="submission" date="2011-02" db="EMBL/GenBank/DDBJ databases">
        <title>The complete genome of Fluviicola taffensis DSM 16823.</title>
        <authorList>
            <consortium name="US DOE Joint Genome Institute (JGI-PGF)"/>
            <person name="Lucas S."/>
            <person name="Copeland A."/>
            <person name="Lapidus A."/>
            <person name="Bruce D."/>
            <person name="Goodwin L."/>
            <person name="Pitluck S."/>
            <person name="Kyrpides N."/>
            <person name="Mavromatis K."/>
            <person name="Ivanova N."/>
            <person name="Mikhailova N."/>
            <person name="Pagani I."/>
            <person name="Chertkov O."/>
            <person name="Detter J.C."/>
            <person name="Han C."/>
            <person name="Tapia R."/>
            <person name="Land M."/>
            <person name="Hauser L."/>
            <person name="Markowitz V."/>
            <person name="Cheng J.-F."/>
            <person name="Hugenholtz P."/>
            <person name="Woyke T."/>
            <person name="Wu D."/>
            <person name="Tindall B."/>
            <person name="Pomrenke H.G."/>
            <person name="Brambilla E."/>
            <person name="Klenk H.-P."/>
            <person name="Eisen J.A."/>
        </authorList>
    </citation>
    <scope>NUCLEOTIDE SEQUENCE [LARGE SCALE GENOMIC DNA]</scope>
    <source>
        <strain evidence="3">DSM 16823 / RW262 / RW262</strain>
    </source>
</reference>
<organism evidence="2 3">
    <name type="scientific">Fluviicola taffensis (strain DSM 16823 / NCIMB 13979 / RW262)</name>
    <dbReference type="NCBI Taxonomy" id="755732"/>
    <lineage>
        <taxon>Bacteria</taxon>
        <taxon>Pseudomonadati</taxon>
        <taxon>Bacteroidota</taxon>
        <taxon>Flavobacteriia</taxon>
        <taxon>Flavobacteriales</taxon>
        <taxon>Crocinitomicaceae</taxon>
        <taxon>Fluviicola</taxon>
    </lineage>
</organism>
<keyword evidence="3" id="KW-1185">Reference proteome</keyword>
<dbReference type="HOGENOM" id="CLU_069557_1_0_10"/>
<dbReference type="Pfam" id="PF20243">
    <property type="entry name" value="MbnP"/>
    <property type="match status" value="1"/>
</dbReference>
<accession>F2I9H0</accession>
<sequence length="253" mass="27738" precursor="true">MKNIITLGVSALVLSIAVSCKKEKIEPTPVEGTDNVVLKIEHNWQDSLEFELNTDLVNPLTGDTLNFANFKYYVSNIRLKKADGSWWTQPNSYFLLDLVNGTTPSIQLTGVPYGEYTDVEYVLGVDSTRNVSGAQDGALSTDLGMFWTWNSGYIMVKAEGTSPNSGMGSFAFHLGGFSGANNIVTKKTHNFVGNNLSVTGNGHCQIHLTASPQTLWQTIGSVSNLSMIHMPGADAKTMADDFYNSFEFEYIHE</sequence>
<evidence type="ECO:0000313" key="3">
    <source>
        <dbReference type="Proteomes" id="UP000007463"/>
    </source>
</evidence>
<evidence type="ECO:0000313" key="2">
    <source>
        <dbReference type="EMBL" id="AEA45151.1"/>
    </source>
</evidence>
<dbReference type="PROSITE" id="PS51257">
    <property type="entry name" value="PROKAR_LIPOPROTEIN"/>
    <property type="match status" value="1"/>
</dbReference>
<dbReference type="STRING" id="755732.Fluta_3177"/>
<dbReference type="eggNOG" id="ENOG502ZB53">
    <property type="taxonomic scope" value="Bacteria"/>
</dbReference>
<dbReference type="Proteomes" id="UP000007463">
    <property type="component" value="Chromosome"/>
</dbReference>
<evidence type="ECO:0000259" key="1">
    <source>
        <dbReference type="Pfam" id="PF20243"/>
    </source>
</evidence>
<protein>
    <recommendedName>
        <fullName evidence="1">Copper-binding protein MbnP-like domain-containing protein</fullName>
    </recommendedName>
</protein>
<dbReference type="KEGG" id="fte:Fluta_3177"/>
<reference evidence="2 3" key="1">
    <citation type="journal article" date="2011" name="Stand. Genomic Sci.">
        <title>Complete genome sequence of the gliding freshwater bacterium Fluviicola taffensis type strain (RW262).</title>
        <authorList>
            <person name="Woyke T."/>
            <person name="Chertkov O."/>
            <person name="Lapidus A."/>
            <person name="Nolan M."/>
            <person name="Lucas S."/>
            <person name="Del Rio T.G."/>
            <person name="Tice H."/>
            <person name="Cheng J.F."/>
            <person name="Tapia R."/>
            <person name="Han C."/>
            <person name="Goodwin L."/>
            <person name="Pitluck S."/>
            <person name="Liolios K."/>
            <person name="Pagani I."/>
            <person name="Ivanova N."/>
            <person name="Huntemann M."/>
            <person name="Mavromatis K."/>
            <person name="Mikhailova N."/>
            <person name="Pati A."/>
            <person name="Chen A."/>
            <person name="Palaniappan K."/>
            <person name="Land M."/>
            <person name="Hauser L."/>
            <person name="Brambilla E.M."/>
            <person name="Rohde M."/>
            <person name="Mwirichia R."/>
            <person name="Sikorski J."/>
            <person name="Tindall B.J."/>
            <person name="Goker M."/>
            <person name="Bristow J."/>
            <person name="Eisen J.A."/>
            <person name="Markowitz V."/>
            <person name="Hugenholtz P."/>
            <person name="Klenk H.P."/>
            <person name="Kyrpides N.C."/>
        </authorList>
    </citation>
    <scope>NUCLEOTIDE SEQUENCE [LARGE SCALE GENOMIC DNA]</scope>
    <source>
        <strain evidence="3">DSM 16823 / RW262 / RW262</strain>
    </source>
</reference>
<dbReference type="EMBL" id="CP002542">
    <property type="protein sequence ID" value="AEA45151.1"/>
    <property type="molecule type" value="Genomic_DNA"/>
</dbReference>
<gene>
    <name evidence="2" type="ordered locus">Fluta_3177</name>
</gene>
<feature type="domain" description="Copper-binding protein MbnP-like" evidence="1">
    <location>
        <begin position="34"/>
        <end position="221"/>
    </location>
</feature>
<dbReference type="RefSeq" id="WP_013687918.1">
    <property type="nucleotide sequence ID" value="NC_015321.1"/>
</dbReference>
<dbReference type="OrthoDB" id="1422031at2"/>
<proteinExistence type="predicted"/>
<name>F2I9H0_FLUTR</name>
<dbReference type="InterPro" id="IPR046863">
    <property type="entry name" value="MbnP-like_dom"/>
</dbReference>
<dbReference type="AlphaFoldDB" id="F2I9H0"/>